<dbReference type="Pfam" id="PF19785">
    <property type="entry name" value="UPF0738"/>
    <property type="match status" value="1"/>
</dbReference>
<name>A0A366XWM0_9BACI</name>
<dbReference type="AlphaFoldDB" id="A0A366XWM0"/>
<accession>A0A366XWM0</accession>
<gene>
    <name evidence="1" type="ORF">DS031_08820</name>
</gene>
<protein>
    <submittedName>
        <fullName evidence="1">Uncharacterized protein</fullName>
    </submittedName>
</protein>
<evidence type="ECO:0000313" key="2">
    <source>
        <dbReference type="Proteomes" id="UP000253314"/>
    </source>
</evidence>
<evidence type="ECO:0000313" key="1">
    <source>
        <dbReference type="EMBL" id="RBW69948.1"/>
    </source>
</evidence>
<dbReference type="InterPro" id="IPR020908">
    <property type="entry name" value="UPF0738"/>
</dbReference>
<comment type="caution">
    <text evidence="1">The sequence shown here is derived from an EMBL/GenBank/DDBJ whole genome shotgun (WGS) entry which is preliminary data.</text>
</comment>
<dbReference type="EMBL" id="QOCW01000007">
    <property type="protein sequence ID" value="RBW69948.1"/>
    <property type="molecule type" value="Genomic_DNA"/>
</dbReference>
<keyword evidence="2" id="KW-1185">Reference proteome</keyword>
<proteinExistence type="predicted"/>
<organism evidence="1 2">
    <name type="scientific">Bacillus taeanensis</name>
    <dbReference type="NCBI Taxonomy" id="273032"/>
    <lineage>
        <taxon>Bacteria</taxon>
        <taxon>Bacillati</taxon>
        <taxon>Bacillota</taxon>
        <taxon>Bacilli</taxon>
        <taxon>Bacillales</taxon>
        <taxon>Bacillaceae</taxon>
        <taxon>Bacillus</taxon>
    </lineage>
</organism>
<dbReference type="Proteomes" id="UP000253314">
    <property type="component" value="Unassembled WGS sequence"/>
</dbReference>
<reference evidence="1 2" key="1">
    <citation type="submission" date="2018-07" db="EMBL/GenBank/DDBJ databases">
        <title>Lottiidibacillus patelloidae gen. nov., sp. nov., isolated from the intestinal tract of a marine limpet and the reclassification of B. taeanensis BH030017T, B. algicola KMM 3737T and B. hwajinpoensis SW-72T as genus Lottiidibacillus.</title>
        <authorList>
            <person name="Liu R."/>
            <person name="Huang Z."/>
        </authorList>
    </citation>
    <scope>NUCLEOTIDE SEQUENCE [LARGE SCALE GENOMIC DNA]</scope>
    <source>
        <strain evidence="1 2">BH030017</strain>
    </source>
</reference>
<sequence length="127" mass="14820">MVTQRFKASEAAINDNILYFNMTEVFKNFNGLRDSERMLVDSDNLSFIYILDSEAGFVYIDFPEQTWSSLKEMLDKDLEAVLQAENNEVIKLSAIKQELQYLVHNIEGNTNYGEEMMKEVEKNFLNE</sequence>